<reference evidence="2" key="1">
    <citation type="submission" date="2021-06" db="EMBL/GenBank/DDBJ databases">
        <title>50 bacteria genomes isolated from Dapeng, Shenzhen, China.</title>
        <authorList>
            <person name="Zheng W."/>
            <person name="Yu S."/>
            <person name="Huang Y."/>
        </authorList>
    </citation>
    <scope>NUCLEOTIDE SEQUENCE</scope>
    <source>
        <strain evidence="2">DP4N28-2</strain>
    </source>
</reference>
<gene>
    <name evidence="2" type="ORF">KUV31_05530</name>
</gene>
<proteinExistence type="predicted"/>
<dbReference type="EMBL" id="JAHVKP010000001">
    <property type="protein sequence ID" value="MBY6217800.1"/>
    <property type="molecule type" value="Genomic_DNA"/>
</dbReference>
<dbReference type="Proteomes" id="UP000824927">
    <property type="component" value="Unassembled WGS sequence"/>
</dbReference>
<evidence type="ECO:0000313" key="2">
    <source>
        <dbReference type="EMBL" id="MBY6217800.1"/>
    </source>
</evidence>
<keyword evidence="1" id="KW-0472">Membrane</keyword>
<organism evidence="2 3">
    <name type="scientific">Qipengyuania aquimaris</name>
    <dbReference type="NCBI Taxonomy" id="255984"/>
    <lineage>
        <taxon>Bacteria</taxon>
        <taxon>Pseudomonadati</taxon>
        <taxon>Pseudomonadota</taxon>
        <taxon>Alphaproteobacteria</taxon>
        <taxon>Sphingomonadales</taxon>
        <taxon>Erythrobacteraceae</taxon>
        <taxon>Qipengyuania</taxon>
    </lineage>
</organism>
<name>A0A9Q3S0Z3_9SPHN</name>
<comment type="caution">
    <text evidence="2">The sequence shown here is derived from an EMBL/GenBank/DDBJ whole genome shotgun (WGS) entry which is preliminary data.</text>
</comment>
<feature type="transmembrane region" description="Helical" evidence="1">
    <location>
        <begin position="119"/>
        <end position="137"/>
    </location>
</feature>
<dbReference type="AlphaFoldDB" id="A0A9Q3S0Z3"/>
<feature type="transmembrane region" description="Helical" evidence="1">
    <location>
        <begin position="21"/>
        <end position="37"/>
    </location>
</feature>
<keyword evidence="1" id="KW-1133">Transmembrane helix</keyword>
<accession>A0A9Q3S0Z3</accession>
<keyword evidence="1" id="KW-0812">Transmembrane</keyword>
<protein>
    <submittedName>
        <fullName evidence="2">Uncharacterized protein</fullName>
    </submittedName>
</protein>
<dbReference type="RefSeq" id="WP_222404814.1">
    <property type="nucleotide sequence ID" value="NZ_CP095080.1"/>
</dbReference>
<evidence type="ECO:0000313" key="3">
    <source>
        <dbReference type="Proteomes" id="UP000824927"/>
    </source>
</evidence>
<feature type="transmembrane region" description="Helical" evidence="1">
    <location>
        <begin position="43"/>
        <end position="60"/>
    </location>
</feature>
<feature type="transmembrane region" description="Helical" evidence="1">
    <location>
        <begin position="72"/>
        <end position="94"/>
    </location>
</feature>
<sequence>MNGKALTPREKRVRRHNVSTLVAFLSFAVWITAFTALEAEFGAVRGFTSMLFLAALVVMFTTRNADEYTAAIWRAGTSLAFVVTVGFMFFAPFIEGFLDGLFEGFTEQPTERDLDTGELLPLVALASFFIANAWTRIRGTF</sequence>
<evidence type="ECO:0000256" key="1">
    <source>
        <dbReference type="SAM" id="Phobius"/>
    </source>
</evidence>